<keyword evidence="2" id="KW-1133">Transmembrane helix</keyword>
<sequence>MTEGVSMSPEDAAAARAAEQARLRKERREAKIKAGGASRLNKISGLAGGVPKEVEPSSDSTTQSPQPTSRPQPASASSHADPDEVDISLAQHYYQPQATPRVPTPQQQQDMPDLSEDAFRQVMLGLDENAAGGLGGGLNDDMLMKMMMQGFGGGGAGGAGGGQFPFAPGMGGPGGGGAGNNPFANMMFSGMGRQPGMPGVPGAPQEAVAVPDRYASLWRLLHTAVALGLGLYIALWTSFSGTKVDRDLSKSRGAEAVGSPAGAEKVLLESDGINAEMARKFFWAFATAEAVLLTTRFFMDRGRAPSQGLLGTIVGFLPGKIGNYINIGLQYSQIFSTVKADILVCVFVLGACSWLRS</sequence>
<dbReference type="InterPro" id="IPR028143">
    <property type="entry name" value="Get2/sif1"/>
</dbReference>
<name>A0AAN7BA56_9PEZI</name>
<evidence type="ECO:0000313" key="6">
    <source>
        <dbReference type="Proteomes" id="UP001301769"/>
    </source>
</evidence>
<comment type="caution">
    <text evidence="5">The sequence shown here is derived from an EMBL/GenBank/DDBJ whole genome shotgun (WGS) entry which is preliminary data.</text>
</comment>
<keyword evidence="3" id="KW-0472">Membrane</keyword>
<evidence type="ECO:0000256" key="1">
    <source>
        <dbReference type="ARBA" id="ARBA00022692"/>
    </source>
</evidence>
<evidence type="ECO:0000313" key="5">
    <source>
        <dbReference type="EMBL" id="KAK4216174.1"/>
    </source>
</evidence>
<dbReference type="AlphaFoldDB" id="A0AAN7BA56"/>
<keyword evidence="6" id="KW-1185">Reference proteome</keyword>
<gene>
    <name evidence="5" type="ORF">QBC37DRAFT_417500</name>
</gene>
<keyword evidence="1" id="KW-0812">Transmembrane</keyword>
<dbReference type="PANTHER" id="PTHR28263:SF1">
    <property type="entry name" value="GOLGI TO ER TRAFFIC PROTEIN 2"/>
    <property type="match status" value="1"/>
</dbReference>
<dbReference type="PANTHER" id="PTHR28263">
    <property type="entry name" value="GOLGI TO ER TRAFFIC PROTEIN 2"/>
    <property type="match status" value="1"/>
</dbReference>
<proteinExistence type="predicted"/>
<evidence type="ECO:0000256" key="3">
    <source>
        <dbReference type="ARBA" id="ARBA00023136"/>
    </source>
</evidence>
<reference evidence="5" key="2">
    <citation type="submission" date="2023-05" db="EMBL/GenBank/DDBJ databases">
        <authorList>
            <consortium name="Lawrence Berkeley National Laboratory"/>
            <person name="Steindorff A."/>
            <person name="Hensen N."/>
            <person name="Bonometti L."/>
            <person name="Westerberg I."/>
            <person name="Brannstrom I.O."/>
            <person name="Guillou S."/>
            <person name="Cros-Aarteil S."/>
            <person name="Calhoun S."/>
            <person name="Haridas S."/>
            <person name="Kuo A."/>
            <person name="Mondo S."/>
            <person name="Pangilinan J."/>
            <person name="Riley R."/>
            <person name="Labutti K."/>
            <person name="Andreopoulos B."/>
            <person name="Lipzen A."/>
            <person name="Chen C."/>
            <person name="Yanf M."/>
            <person name="Daum C."/>
            <person name="Ng V."/>
            <person name="Clum A."/>
            <person name="Ohm R."/>
            <person name="Martin F."/>
            <person name="Silar P."/>
            <person name="Natvig D."/>
            <person name="Lalanne C."/>
            <person name="Gautier V."/>
            <person name="Ament-Velasquez S.L."/>
            <person name="Kruys A."/>
            <person name="Hutchinson M.I."/>
            <person name="Powell A.J."/>
            <person name="Barry K."/>
            <person name="Miller A.N."/>
            <person name="Grigoriev I.V."/>
            <person name="Debuchy R."/>
            <person name="Gladieux P."/>
            <person name="Thoren M.H."/>
            <person name="Johannesson H."/>
        </authorList>
    </citation>
    <scope>NUCLEOTIDE SEQUENCE</scope>
    <source>
        <strain evidence="5">PSN293</strain>
    </source>
</reference>
<feature type="compositionally biased region" description="Basic and acidic residues" evidence="4">
    <location>
        <begin position="19"/>
        <end position="32"/>
    </location>
</feature>
<reference evidence="5" key="1">
    <citation type="journal article" date="2023" name="Mol. Phylogenet. Evol.">
        <title>Genome-scale phylogeny and comparative genomics of the fungal order Sordariales.</title>
        <authorList>
            <person name="Hensen N."/>
            <person name="Bonometti L."/>
            <person name="Westerberg I."/>
            <person name="Brannstrom I.O."/>
            <person name="Guillou S."/>
            <person name="Cros-Aarteil S."/>
            <person name="Calhoun S."/>
            <person name="Haridas S."/>
            <person name="Kuo A."/>
            <person name="Mondo S."/>
            <person name="Pangilinan J."/>
            <person name="Riley R."/>
            <person name="LaButti K."/>
            <person name="Andreopoulos B."/>
            <person name="Lipzen A."/>
            <person name="Chen C."/>
            <person name="Yan M."/>
            <person name="Daum C."/>
            <person name="Ng V."/>
            <person name="Clum A."/>
            <person name="Steindorff A."/>
            <person name="Ohm R.A."/>
            <person name="Martin F."/>
            <person name="Silar P."/>
            <person name="Natvig D.O."/>
            <person name="Lalanne C."/>
            <person name="Gautier V."/>
            <person name="Ament-Velasquez S.L."/>
            <person name="Kruys A."/>
            <person name="Hutchinson M.I."/>
            <person name="Powell A.J."/>
            <person name="Barry K."/>
            <person name="Miller A.N."/>
            <person name="Grigoriev I.V."/>
            <person name="Debuchy R."/>
            <person name="Gladieux P."/>
            <person name="Hiltunen Thoren M."/>
            <person name="Johannesson H."/>
        </authorList>
    </citation>
    <scope>NUCLEOTIDE SEQUENCE</scope>
    <source>
        <strain evidence="5">PSN293</strain>
    </source>
</reference>
<dbReference type="Pfam" id="PF08690">
    <property type="entry name" value="GET2"/>
    <property type="match status" value="1"/>
</dbReference>
<feature type="compositionally biased region" description="Low complexity" evidence="4">
    <location>
        <begin position="57"/>
        <end position="78"/>
    </location>
</feature>
<protein>
    <submittedName>
        <fullName evidence="5">Uncharacterized protein</fullName>
    </submittedName>
</protein>
<organism evidence="5 6">
    <name type="scientific">Rhypophila decipiens</name>
    <dbReference type="NCBI Taxonomy" id="261697"/>
    <lineage>
        <taxon>Eukaryota</taxon>
        <taxon>Fungi</taxon>
        <taxon>Dikarya</taxon>
        <taxon>Ascomycota</taxon>
        <taxon>Pezizomycotina</taxon>
        <taxon>Sordariomycetes</taxon>
        <taxon>Sordariomycetidae</taxon>
        <taxon>Sordariales</taxon>
        <taxon>Naviculisporaceae</taxon>
        <taxon>Rhypophila</taxon>
    </lineage>
</organism>
<accession>A0AAN7BA56</accession>
<feature type="region of interest" description="Disordered" evidence="4">
    <location>
        <begin position="1"/>
        <end position="84"/>
    </location>
</feature>
<evidence type="ECO:0000256" key="4">
    <source>
        <dbReference type="SAM" id="MobiDB-lite"/>
    </source>
</evidence>
<dbReference type="Proteomes" id="UP001301769">
    <property type="component" value="Unassembled WGS sequence"/>
</dbReference>
<dbReference type="EMBL" id="MU858071">
    <property type="protein sequence ID" value="KAK4216174.1"/>
    <property type="molecule type" value="Genomic_DNA"/>
</dbReference>
<evidence type="ECO:0000256" key="2">
    <source>
        <dbReference type="ARBA" id="ARBA00022989"/>
    </source>
</evidence>
<dbReference type="GO" id="GO:0006890">
    <property type="term" value="P:retrograde vesicle-mediated transport, Golgi to endoplasmic reticulum"/>
    <property type="evidence" value="ECO:0007669"/>
    <property type="project" value="TreeGrafter"/>
</dbReference>